<dbReference type="GO" id="GO:0030170">
    <property type="term" value="F:pyridoxal phosphate binding"/>
    <property type="evidence" value="ECO:0007669"/>
    <property type="project" value="InterPro"/>
</dbReference>
<dbReference type="GO" id="GO:0019752">
    <property type="term" value="P:carboxylic acid metabolic process"/>
    <property type="evidence" value="ECO:0007669"/>
    <property type="project" value="InterPro"/>
</dbReference>
<sequence length="883" mass="96146">MSVGVDESKPMEATRDGSLSAEIQKAHQGTQPEGQPLPVQDALSASAKTISEIEALGGSSTDARARGDGPSRPVVPGSSTETAVDRSQDNTRSAENSTAINGGRYLPRMLTKESQSFDEVRKLLEQIVVSKMSEAASESRYAGAQALTLRPLDTLGNAVVSAHALAAYASTLDIGTLRKLTAHVVADTGFWLARTFRFHDSCMFCHDESREGLIRVVQMLLHLKYDKYAVDAYQTLYSKPPCIYVGQAAEQETAPGRASVGHALCAALGLPRACLRVIPSLNNSTGFNKMNISILERQMEQDLNKGCVPLIVLAQAGTGQCGQKEHFERLFQLCQERNLWLHVEGHSLAALALGAETNTQLRCADSMTLPVGSWLGVPSLPYVTLYRQHNSALAHAAGLTLFNIHSKLHCLPLWATLQCLGQKGLFDRIAHCFKQSDLLVTTLESIGPCIEIIGRSRFAAVGSNASTEDHISVVERAARATNPVALFDAVQPIVTFRFRQTFPSAADASSDYSNTDNEKGMQLSESYMNNLNLWLGQMVNREVPQVTIELTEVEGHGICVKFSPLESAHLQGTTMCDMENFCKTLEGHVAILSAMVVHKKKFHRLLAGDHHEFGRYLELVEISDWAGLGGVRYIPEAWATTPASVDQLKGKREAANSTISKTVPMSESDRDLINQVNQQLVARLRASDSAFSLGEGANGLVCIRFGMVTEDLAVEELLHMVLAAGRELEESCKQLEEMSELVRQAVEEANAALERENEERIYQEGLLKHVPIFGSLLQWWSPPSDEGAGIKGRSFNLTSGMVETTENTYKYHMQMKSEAPAPNTPPPQQQIQIQTGSGAGIAQRVGAPSHPSAQSSQTISAAQQQHAPLSPHSRTNSQGSQRS</sequence>
<evidence type="ECO:0000256" key="5">
    <source>
        <dbReference type="ARBA" id="ARBA00023239"/>
    </source>
</evidence>
<dbReference type="Pfam" id="PF22937">
    <property type="entry name" value="PDXDC1-like_cen2"/>
    <property type="match status" value="1"/>
</dbReference>
<dbReference type="InterPro" id="IPR050477">
    <property type="entry name" value="GrpII_AminoAcid_Decarb"/>
</dbReference>
<dbReference type="InterPro" id="IPR055102">
    <property type="entry name" value="PDXDC1-like_3rd"/>
</dbReference>
<feature type="region of interest" description="Disordered" evidence="8">
    <location>
        <begin position="1"/>
        <end position="101"/>
    </location>
</feature>
<keyword evidence="3" id="KW-0210">Decarboxylase</keyword>
<keyword evidence="12" id="KW-1185">Reference proteome</keyword>
<feature type="domain" description="PDXDC1-like third" evidence="10">
    <location>
        <begin position="616"/>
        <end position="733"/>
    </location>
</feature>
<feature type="coiled-coil region" evidence="7">
    <location>
        <begin position="728"/>
        <end position="759"/>
    </location>
</feature>
<evidence type="ECO:0000256" key="7">
    <source>
        <dbReference type="SAM" id="Coils"/>
    </source>
</evidence>
<dbReference type="Gene3D" id="3.40.640.10">
    <property type="entry name" value="Type I PLP-dependent aspartate aminotransferase-like (Major domain)"/>
    <property type="match status" value="1"/>
</dbReference>
<protein>
    <recommendedName>
        <fullName evidence="6">Pyridoxal-dependent decarboxylase domain-containing protein 1</fullName>
    </recommendedName>
</protein>
<dbReference type="SUPFAM" id="SSF53383">
    <property type="entry name" value="PLP-dependent transferases"/>
    <property type="match status" value="1"/>
</dbReference>
<evidence type="ECO:0000313" key="12">
    <source>
        <dbReference type="Proteomes" id="UP000594260"/>
    </source>
</evidence>
<dbReference type="GO" id="GO:0016831">
    <property type="term" value="F:carboxy-lyase activity"/>
    <property type="evidence" value="ECO:0007669"/>
    <property type="project" value="UniProtKB-KW"/>
</dbReference>
<feature type="region of interest" description="Disordered" evidence="8">
    <location>
        <begin position="816"/>
        <end position="883"/>
    </location>
</feature>
<feature type="compositionally biased region" description="Basic and acidic residues" evidence="8">
    <location>
        <begin position="1"/>
        <end position="15"/>
    </location>
</feature>
<feature type="compositionally biased region" description="Polar residues" evidence="8">
    <location>
        <begin position="872"/>
        <end position="883"/>
    </location>
</feature>
<dbReference type="Pfam" id="PF22930">
    <property type="entry name" value="PDXDC1-like_cen"/>
    <property type="match status" value="1"/>
</dbReference>
<dbReference type="InterPro" id="IPR015421">
    <property type="entry name" value="PyrdxlP-dep_Trfase_major"/>
</dbReference>
<dbReference type="OrthoDB" id="2161780at2759"/>
<feature type="compositionally biased region" description="Polar residues" evidence="8">
    <location>
        <begin position="90"/>
        <end position="100"/>
    </location>
</feature>
<dbReference type="InterPro" id="IPR055103">
    <property type="entry name" value="PDXDC1-like_2nd"/>
</dbReference>
<dbReference type="GeneID" id="111243355"/>
<dbReference type="OMA" id="RLQYACR"/>
<dbReference type="InParanoid" id="A0A7M7J0W4"/>
<evidence type="ECO:0000256" key="2">
    <source>
        <dbReference type="ARBA" id="ARBA00009533"/>
    </source>
</evidence>
<dbReference type="KEGG" id="vde:111243355"/>
<evidence type="ECO:0000256" key="1">
    <source>
        <dbReference type="ARBA" id="ARBA00001933"/>
    </source>
</evidence>
<dbReference type="PANTHER" id="PTHR42735:SF1">
    <property type="entry name" value="PYRIDOXAL-DEPENDENT DECARBOXYLASE DOMAIN-CONTAINING PROTEIN 1-RELATED"/>
    <property type="match status" value="1"/>
</dbReference>
<evidence type="ECO:0000256" key="8">
    <source>
        <dbReference type="SAM" id="MobiDB-lite"/>
    </source>
</evidence>
<dbReference type="InterPro" id="IPR002129">
    <property type="entry name" value="PyrdxlP-dep_de-COase"/>
</dbReference>
<evidence type="ECO:0000259" key="10">
    <source>
        <dbReference type="Pfam" id="PF22937"/>
    </source>
</evidence>
<dbReference type="PANTHER" id="PTHR42735">
    <property type="match status" value="1"/>
</dbReference>
<dbReference type="Proteomes" id="UP000594260">
    <property type="component" value="Unplaced"/>
</dbReference>
<evidence type="ECO:0000256" key="4">
    <source>
        <dbReference type="ARBA" id="ARBA00022898"/>
    </source>
</evidence>
<comment type="cofactor">
    <cofactor evidence="1">
        <name>pyridoxal 5'-phosphate</name>
        <dbReference type="ChEBI" id="CHEBI:597326"/>
    </cofactor>
</comment>
<dbReference type="EnsemblMetazoa" id="XM_022788771">
    <property type="protein sequence ID" value="XP_022644506"/>
    <property type="gene ID" value="LOC111243355"/>
</dbReference>
<dbReference type="RefSeq" id="XP_022644506.1">
    <property type="nucleotide sequence ID" value="XM_022788771.1"/>
</dbReference>
<name>A0A7M7J0W4_VARDE</name>
<feature type="domain" description="PDXDC1/PDXD2 second" evidence="9">
    <location>
        <begin position="491"/>
        <end position="596"/>
    </location>
</feature>
<dbReference type="FunCoup" id="A0A7M7J0W4">
    <property type="interactions" value="1657"/>
</dbReference>
<keyword evidence="5" id="KW-0456">Lyase</keyword>
<feature type="compositionally biased region" description="Low complexity" evidence="8">
    <location>
        <begin position="829"/>
        <end position="843"/>
    </location>
</feature>
<evidence type="ECO:0000313" key="11">
    <source>
        <dbReference type="EnsemblMetazoa" id="XP_022644506"/>
    </source>
</evidence>
<proteinExistence type="inferred from homology"/>
<dbReference type="AlphaFoldDB" id="A0A7M7J0W4"/>
<feature type="compositionally biased region" description="Low complexity" evidence="8">
    <location>
        <begin position="852"/>
        <end position="867"/>
    </location>
</feature>
<reference evidence="11" key="1">
    <citation type="submission" date="2021-01" db="UniProtKB">
        <authorList>
            <consortium name="EnsemblMetazoa"/>
        </authorList>
    </citation>
    <scope>IDENTIFICATION</scope>
</reference>
<dbReference type="Pfam" id="PF00282">
    <property type="entry name" value="Pyridoxal_deC"/>
    <property type="match status" value="1"/>
</dbReference>
<evidence type="ECO:0000259" key="9">
    <source>
        <dbReference type="Pfam" id="PF22930"/>
    </source>
</evidence>
<keyword evidence="4" id="KW-0663">Pyridoxal phosphate</keyword>
<evidence type="ECO:0000256" key="3">
    <source>
        <dbReference type="ARBA" id="ARBA00022793"/>
    </source>
</evidence>
<keyword evidence="7" id="KW-0175">Coiled coil</keyword>
<comment type="similarity">
    <text evidence="2">Belongs to the group II decarboxylase family.</text>
</comment>
<evidence type="ECO:0000256" key="6">
    <source>
        <dbReference type="ARBA" id="ARBA00047190"/>
    </source>
</evidence>
<organism evidence="11 12">
    <name type="scientific">Varroa destructor</name>
    <name type="common">Honeybee mite</name>
    <dbReference type="NCBI Taxonomy" id="109461"/>
    <lineage>
        <taxon>Eukaryota</taxon>
        <taxon>Metazoa</taxon>
        <taxon>Ecdysozoa</taxon>
        <taxon>Arthropoda</taxon>
        <taxon>Chelicerata</taxon>
        <taxon>Arachnida</taxon>
        <taxon>Acari</taxon>
        <taxon>Parasitiformes</taxon>
        <taxon>Mesostigmata</taxon>
        <taxon>Gamasina</taxon>
        <taxon>Dermanyssoidea</taxon>
        <taxon>Varroidae</taxon>
        <taxon>Varroa</taxon>
    </lineage>
</organism>
<dbReference type="InterPro" id="IPR015424">
    <property type="entry name" value="PyrdxlP-dep_Trfase"/>
</dbReference>
<accession>A0A7M7J0W4</accession>